<feature type="compositionally biased region" description="Low complexity" evidence="2">
    <location>
        <begin position="103"/>
        <end position="112"/>
    </location>
</feature>
<feature type="chain" id="PRO_5026870041" evidence="3">
    <location>
        <begin position="25"/>
        <end position="312"/>
    </location>
</feature>
<dbReference type="AlphaFoldDB" id="A0A6N6N6Q5"/>
<feature type="compositionally biased region" description="Low complexity" evidence="2">
    <location>
        <begin position="119"/>
        <end position="137"/>
    </location>
</feature>
<keyword evidence="6" id="KW-1185">Reference proteome</keyword>
<evidence type="ECO:0000256" key="1">
    <source>
        <dbReference type="ARBA" id="ARBA00022729"/>
    </source>
</evidence>
<proteinExistence type="predicted"/>
<sequence>MKSWTGFFLNIAIAFLALTIPAIAADWGVVRQADRNLNVRKGRTPKAEHVVTLKKGERVRTDFLKNGWVAVFRMNQAERKESAALGYANVKYLKPVKMTKPAVTPKAKPAAKVAKKPVAKQAPAQKQQNTPANQKKQVVMKPGKPASGAGQVKAPVDTVPPANDEAVSTPSGVPVSITAERMTYDENRKVVAFVGNVIAKHEGLTLWADNISAYFSSKDGKKFQVDSIDRIVARGNVRAKKGKTSGSCGKLTYDVGKRVLYMEEKPVLKDGPNSITGEVIRYYVRENRSEVVGDKGKRVEAIFFAPKGLKVQ</sequence>
<evidence type="ECO:0000313" key="5">
    <source>
        <dbReference type="EMBL" id="KAB1443754.1"/>
    </source>
</evidence>
<evidence type="ECO:0000256" key="2">
    <source>
        <dbReference type="SAM" id="MobiDB-lite"/>
    </source>
</evidence>
<gene>
    <name evidence="5" type="ORF">F8A88_05835</name>
</gene>
<evidence type="ECO:0000256" key="3">
    <source>
        <dbReference type="SAM" id="SignalP"/>
    </source>
</evidence>
<organism evidence="5 6">
    <name type="scientific">Pseudodesulfovibrio senegalensis</name>
    <dbReference type="NCBI Taxonomy" id="1721087"/>
    <lineage>
        <taxon>Bacteria</taxon>
        <taxon>Pseudomonadati</taxon>
        <taxon>Thermodesulfobacteriota</taxon>
        <taxon>Desulfovibrionia</taxon>
        <taxon>Desulfovibrionales</taxon>
        <taxon>Desulfovibrionaceae</taxon>
    </lineage>
</organism>
<dbReference type="EMBL" id="WAIE01000001">
    <property type="protein sequence ID" value="KAB1443754.1"/>
    <property type="molecule type" value="Genomic_DNA"/>
</dbReference>
<feature type="domain" description="Organic solvent tolerance-like N-terminal" evidence="4">
    <location>
        <begin position="177"/>
        <end position="287"/>
    </location>
</feature>
<reference evidence="5 6" key="1">
    <citation type="journal article" date="2017" name="Int. J. Syst. Evol. Microbiol.">
        <title>Desulfovibrio senegalensis sp. nov., a mesophilic sulfate reducer isolated from marine sediment.</title>
        <authorList>
            <person name="Thioye A."/>
            <person name="Gam Z.B.A."/>
            <person name="Mbengue M."/>
            <person name="Cayol J.L."/>
            <person name="Joseph-Bartoli M."/>
            <person name="Toure-Kane C."/>
            <person name="Labat M."/>
        </authorList>
    </citation>
    <scope>NUCLEOTIDE SEQUENCE [LARGE SCALE GENOMIC DNA]</scope>
    <source>
        <strain evidence="5 6">DSM 101509</strain>
    </source>
</reference>
<evidence type="ECO:0000259" key="4">
    <source>
        <dbReference type="Pfam" id="PF03968"/>
    </source>
</evidence>
<protein>
    <submittedName>
        <fullName evidence="5">LPS ABC transporter substrate-binding protein LptA</fullName>
    </submittedName>
</protein>
<dbReference type="GO" id="GO:0015920">
    <property type="term" value="P:lipopolysaccharide transport"/>
    <property type="evidence" value="ECO:0007669"/>
    <property type="project" value="TreeGrafter"/>
</dbReference>
<dbReference type="OrthoDB" id="5453241at2"/>
<dbReference type="Pfam" id="PF03968">
    <property type="entry name" value="LptD_N"/>
    <property type="match status" value="1"/>
</dbReference>
<dbReference type="RefSeq" id="WP_151150127.1">
    <property type="nucleotide sequence ID" value="NZ_WAIE01000001.1"/>
</dbReference>
<dbReference type="InterPro" id="IPR005653">
    <property type="entry name" value="OstA-like_N"/>
</dbReference>
<feature type="signal peptide" evidence="3">
    <location>
        <begin position="1"/>
        <end position="24"/>
    </location>
</feature>
<dbReference type="PANTHER" id="PTHR36504">
    <property type="entry name" value="LIPOPOLYSACCHARIDE EXPORT SYSTEM PROTEIN LPTA"/>
    <property type="match status" value="1"/>
</dbReference>
<comment type="caution">
    <text evidence="5">The sequence shown here is derived from an EMBL/GenBank/DDBJ whole genome shotgun (WGS) entry which is preliminary data.</text>
</comment>
<dbReference type="Gene3D" id="2.60.450.10">
    <property type="entry name" value="Lipopolysaccharide (LPS) transport protein A like domain"/>
    <property type="match status" value="1"/>
</dbReference>
<dbReference type="Proteomes" id="UP000438699">
    <property type="component" value="Unassembled WGS sequence"/>
</dbReference>
<keyword evidence="1 3" id="KW-0732">Signal</keyword>
<name>A0A6N6N6Q5_9BACT</name>
<dbReference type="GO" id="GO:0009279">
    <property type="term" value="C:cell outer membrane"/>
    <property type="evidence" value="ECO:0007669"/>
    <property type="project" value="TreeGrafter"/>
</dbReference>
<accession>A0A6N6N6Q5</accession>
<dbReference type="InterPro" id="IPR052037">
    <property type="entry name" value="LPS_export_LptA"/>
</dbReference>
<dbReference type="GO" id="GO:0030288">
    <property type="term" value="C:outer membrane-bounded periplasmic space"/>
    <property type="evidence" value="ECO:0007669"/>
    <property type="project" value="TreeGrafter"/>
</dbReference>
<dbReference type="GO" id="GO:0017089">
    <property type="term" value="F:glycolipid transfer activity"/>
    <property type="evidence" value="ECO:0007669"/>
    <property type="project" value="TreeGrafter"/>
</dbReference>
<dbReference type="PANTHER" id="PTHR36504:SF1">
    <property type="entry name" value="LIPOPOLYSACCHARIDE EXPORT SYSTEM PROTEIN LPTA"/>
    <property type="match status" value="1"/>
</dbReference>
<evidence type="ECO:0000313" key="6">
    <source>
        <dbReference type="Proteomes" id="UP000438699"/>
    </source>
</evidence>
<feature type="region of interest" description="Disordered" evidence="2">
    <location>
        <begin position="103"/>
        <end position="154"/>
    </location>
</feature>